<comment type="caution">
    <text evidence="2">The sequence shown here is derived from an EMBL/GenBank/DDBJ whole genome shotgun (WGS) entry which is preliminary data.</text>
</comment>
<feature type="compositionally biased region" description="Basic and acidic residues" evidence="1">
    <location>
        <begin position="3541"/>
        <end position="3553"/>
    </location>
</feature>
<feature type="compositionally biased region" description="Basic and acidic residues" evidence="1">
    <location>
        <begin position="1698"/>
        <end position="1708"/>
    </location>
</feature>
<feature type="compositionally biased region" description="Basic residues" evidence="1">
    <location>
        <begin position="1413"/>
        <end position="1422"/>
    </location>
</feature>
<feature type="region of interest" description="Disordered" evidence="1">
    <location>
        <begin position="3689"/>
        <end position="3712"/>
    </location>
</feature>
<feature type="region of interest" description="Disordered" evidence="1">
    <location>
        <begin position="1366"/>
        <end position="1422"/>
    </location>
</feature>
<feature type="region of interest" description="Disordered" evidence="1">
    <location>
        <begin position="3425"/>
        <end position="3668"/>
    </location>
</feature>
<feature type="region of interest" description="Disordered" evidence="1">
    <location>
        <begin position="1919"/>
        <end position="1951"/>
    </location>
</feature>
<feature type="compositionally biased region" description="Low complexity" evidence="1">
    <location>
        <begin position="3554"/>
        <end position="3587"/>
    </location>
</feature>
<evidence type="ECO:0000313" key="2">
    <source>
        <dbReference type="EMBL" id="GEU28494.1"/>
    </source>
</evidence>
<sequence length="3819" mass="411844">MLAERPVVIRDRHADRRVGVHHLLGRDDLELVGVGVESEVFGHAADFAVDLLDQFEGPFRLLGQGVGGTVLGDPVARARRGHIGRRDDFLHGKVGVVVGHLRILFPQVLRRPVGDLHVRVVLDLGHDGVVEQLPAQHRVVVPIVAVGRLRHVAVPAAGAVALLDDLVEQVQGRRHHGAARFARMKEFFLVHFGRGRVVADEDHLDLVVHALEEQVQQDEEAFGRVLAGFVHRTGDVHDAEHHGLRHRLGHLDAVAVAQVERVDVRDGQQPRSEVMDQLAQFRHQDRIVRLGLRLVEQRLQRVFRLGQPLARIAADGNAPPQRAAQRAQHVDVGGRAGNIVAGTLVLEFGGGRELGLDQVGQLEILEEIIHELFTRQFEDEIVLGHLVAIAGLAAAGAAAALGPVELVALLIFLVAGADGFPHAAMGVAERWLAHVLDGDRDFLAAFNVGDGAPLDGAPHRVLDLRFVTAQETLAVDRRLVFALQTSVDEVSQKMPPWFGAGGPVALRRLAHPQVPFAQQAHLLGRIAFFHHARDEVGVLVGVLGTGLGVERDYRQQFLRVREHLLLDHGAEFLVAGPRRVLAPIISARPQPEVDNLVAEVFRVRDAGRLFDFFQLVVQRFAVETLARIGIAEFLVLDPEVGKGHVAIKNVLAVFRVTFQVRGLDFLADEFDIALGQVFLDIRQIFLLRLGRELFALDLLLEHIQQVHRIGGHLGVVEVKDLGQDLEGEARGQPVHAFVHARIVDIFVHRLGLGVGVLEVFAVVHQHLAEDAGVFRVFQARQDGELRHHAQGARRAWRGCQRRVGQQLVVNLDLVVDAQAVRHLDDVDPVQERFVVAVVTEGFPFRFVRVGQDDAVERNGAKALGPLVIAFLRGSEQRMQHLDRRLEHFDEFHQALVGQAQPARIAVGIGIVLRIILELADVDLADQRRDILVVFVARLGLGNGDLFQDRRVALDHAELVDVAVEFVQALDGPRAGNIAQVAARYAVVFFEDDAVFFLVEQAQRGLVDGRAFQAIERHVFHQRLELFRDRRLAAADRAQQVKDLLAFFQPLRRVAEIGHDLLDHFLGAVKFAEGGVDLDDLVGEDARQTGVVAGIDQGRFADGSEHAFGRAGVATGSCVRVARIARGAELNLSPVDGLYVLVVMLLTSMKFIIALLRAGRHAQGRTAHPYRGLARARADLRAGRAQRRHAALSVGRRAARGIRVHRPAIVPRHLLRGRQRAAARAGFLRHDRRLPAARRSRQRAPCRVVFRSANPYRARRADQGRDRRHPPRLPGQPGQRHADPELPAPPVGRRRVCHAGSGAAVSRQVHRHRPRFVRARQPAGKICPRVCALQGAGLPPGGPCRRGRPARLYRNGARPAACRAHRPWRTLPGRPGAGAAAGARADGADRVPAVQHQAVRVSRHGPAQPDGTARRRHQGHHQLRRPRVFWRLHERQLHCHLRSVAAGSVACASPQPQCLRGGLPAGCAKAAVPGRSRRLFRRRLNHDQTRPEHDGARLARRPAALPADRPDGGVAGRGRGGQHRFAGASRVACRSDQARADCDRYRGLPQHGVCRRGRTVAIGAGVAQGRGTGLSAARPAQAQHRCGQGRTERRRRRQRHSRAGHGVDGCRAAGQPGRQARRPGAPRRPGVYGHATDRIGTGPRRQFPGVRAARDAVAAGPARHQPGPARLPRDVPPAGGRAAGQQGRRSPGGGVPDMDAGRHRTREPQGRAGGVAGKRPPRNAGRHGRAPLHGPSPRRVRHAALPGPDPEPGHGHVFVRILTGGAGRQRDGRGGGLRRPLCAARGAGQAGVGRFAGTEPLARAAGAGHRHPAAGCVCAAADFAAAQGAAQPRDPARAGCAAGGGAGHLRHRLCRFCHAAAVAGGRPHAGAVHGARLRRRVWRVRPGGVAGLEGAQAAARRHRPSKLALCHHLAATASRRHHRAGGVAGAGHDGAAGADRGATGPDDGLAQRHAGRCAQPLHHQYPARAKKCYCRPAQGSRRGGRAAVSDDPRPPGGRQRQAGRQRDRGRPVVPGRARRGRGIGGGGHRQDPALEGGRQAQLQYRRLAGGRDDHQLAQARMGIDAGQFLCHHQSGGADGRIAKLDHRIPPAGPAGPGHERPHARLPQFNRRRRGRPAAPGAGSARPGRHGHRIPVHLYTGVGSAGAADRIHAGGRAGRRAGRHRRSRHGLGAGHVPVQVRLDLLAVGMDGGPGGRRRVRDCRRLAGPAQRAAPAAVADLARRLAGLRCLRAVVRQRPARAAAGGTALAVPVVADAARIHAVVAGVGKERQHAPRQQRVEQRLRGVAVARHLVLRGHARLGFDQHQLRAAEFIQKQDAGRIREEVMLDEPHFLLEALHLLRQRRVAEKVVIVQHDQLAQGFGPVLEIAPLQRRDFQFQGVERLAVAFLDVAVDQAPVEGGDGNLFVGRAGKQDFLARQVMQPFAELQPVHLRHRIIDHQHRGRGKALRIAGDAVDVLEIERHAERVRGIEVHMQRHVVLRAAAPQPLERAQGVVKRLAGMQGIELERQTAQEGVAVIDQHGALARDAADAGVPRFHDFLAQRQADAGAVVRRERIKAVENQRHVLGRDAAAGIDEQQARRRVAAVDHNTHAALAGALDGLERVAQQIEQDHYRQLGLAGKPEIAAHLERHQFLLAGVDERVALEHGFHHRLHRHCLDRPQAAPHGRRAEQEQIDHVVHMAHFELDAGQRVDRAQPVGRQGAAAVRAHAHQAAHIGVHAGERGAQLVRHGGQPGAEAGQFFLGQHVTADLGGSQHGNCEPVDGQLLQRLAAGGNRPLAHDGGCRHGQRRADHVGLERHAGIEVKQHDQADQQRLAPHARGMIHQKHIGEEEREDVAERHQQVPVEHAAAELAREQANGAQHDAHQPQRQAFVFLWEKMLPDDVVQRHGHRADAGQQQDPHVVASWQRFAGLRDLSSPGFATHSGVSNRQLMCINWFWIVCLKFRRTAGAPAGRARGTLHARIRDTAHGRPLRHPHRAAARRRTSARVATDAARCGVFSGERLPVPVGRAVAGAGPGQRAAGQRRRAADVCRLPAGGQRPAPARAQVRPFHGRRGQHPRTIGLGRERGPGANAGRARRARLSRPAGARVVVGRRAVGRRQRAGVPSQRHRPSAASGGAPRTGRDRGRCAVQHQRQRGAAARAGRYRLAAWLRAGGRRIAFAGHARAPRRRTGGGAGAAGPGDGAARGAGRARLQCQRRQRADHRAGSGAGTEDAGAAQAARTARRLWRHVLRTGHAQEPLAGAAHAQFRPGPHADAPHRRRLRRYPCPGRRRQLVVHPPPAPAGAGVTAPGDASVDAVHQAARAAALRARSLPRQRQCAPVHVSLGLDGRPRFVPGGARPSAPAHAPYAVCHRHPGTRPVAALHGMGDGGRGHRHRTAGAPDELLLPDRRLDAQQARLIPDSIHDIHPILCTAAGAGGRGPAAAAATVTPARSRGPRRCGCRCRPGRPGRTHRARGARSAGAAANHRASHPCVHRPAVRRHAPPARNPGSGGARRTDAQPQAVCRQHEPDAGPAHRIERRPHGRGARHAGGQDQGPAGRQRRPARRDAQDGGREAARHAGVAPVGVVPAGVGAARTRAPGTGRDAAAGAGRAHARAVREKRGDHCRQRRARGVCAQAAGPSRRRPAGVDADRRQVPEGAVRTAAGSGRPRGRRWRGAGRARARTRGARRSQDHLRKIRLAAAHHRFRHPVPAHRGAVRGSDAPSGPGRRAAARAPHQHCRAVHPERAAQQPADGLSHAGAGKTVVGSVAGARRGEDGIRQIRRRAGRHQAHARAGGQEHRIGGNPQPANGAQAQIGGSAAERGGAIAAGRGNRSAGSCSVSGI</sequence>
<feature type="region of interest" description="Disordered" evidence="1">
    <location>
        <begin position="1569"/>
        <end position="1752"/>
    </location>
</feature>
<feature type="region of interest" description="Disordered" evidence="1">
    <location>
        <begin position="3764"/>
        <end position="3794"/>
    </location>
</feature>
<feature type="compositionally biased region" description="Basic and acidic residues" evidence="1">
    <location>
        <begin position="3501"/>
        <end position="3512"/>
    </location>
</feature>
<feature type="compositionally biased region" description="Basic and acidic residues" evidence="1">
    <location>
        <begin position="1484"/>
        <end position="1496"/>
    </location>
</feature>
<feature type="compositionally biased region" description="Basic residues" evidence="1">
    <location>
        <begin position="3430"/>
        <end position="3452"/>
    </location>
</feature>
<feature type="compositionally biased region" description="Basic residues" evidence="1">
    <location>
        <begin position="3254"/>
        <end position="3270"/>
    </location>
</feature>
<feature type="compositionally biased region" description="Basic residues" evidence="1">
    <location>
        <begin position="1718"/>
        <end position="1741"/>
    </location>
</feature>
<feature type="compositionally biased region" description="Basic residues" evidence="1">
    <location>
        <begin position="1591"/>
        <end position="1602"/>
    </location>
</feature>
<feature type="region of interest" description="Disordered" evidence="1">
    <location>
        <begin position="3235"/>
        <end position="3287"/>
    </location>
</feature>
<feature type="compositionally biased region" description="Low complexity" evidence="1">
    <location>
        <begin position="3078"/>
        <end position="3090"/>
    </location>
</feature>
<feature type="region of interest" description="Disordered" evidence="1">
    <location>
        <begin position="1483"/>
        <end position="1526"/>
    </location>
</feature>
<dbReference type="EMBL" id="BKCJ010000007">
    <property type="protein sequence ID" value="GEU28494.1"/>
    <property type="molecule type" value="Genomic_DNA"/>
</dbReference>
<feature type="compositionally biased region" description="Low complexity" evidence="1">
    <location>
        <begin position="3030"/>
        <end position="3042"/>
    </location>
</feature>
<feature type="compositionally biased region" description="Basic residues" evidence="1">
    <location>
        <begin position="3513"/>
        <end position="3523"/>
    </location>
</feature>
<feature type="region of interest" description="Disordered" evidence="1">
    <location>
        <begin position="3158"/>
        <end position="3217"/>
    </location>
</feature>
<feature type="compositionally biased region" description="Basic residues" evidence="1">
    <location>
        <begin position="3645"/>
        <end position="3664"/>
    </location>
</feature>
<feature type="compositionally biased region" description="Basic residues" evidence="1">
    <location>
        <begin position="3091"/>
        <end position="3107"/>
    </location>
</feature>
<name>A0A699GF49_TANCI</name>
<accession>A0A699GF49</accession>
<feature type="compositionally biased region" description="Low complexity" evidence="1">
    <location>
        <begin position="3525"/>
        <end position="3534"/>
    </location>
</feature>
<gene>
    <name evidence="2" type="ORF">Tci_000472</name>
</gene>
<feature type="compositionally biased region" description="Low complexity" evidence="1">
    <location>
        <begin position="1371"/>
        <end position="1393"/>
    </location>
</feature>
<feature type="compositionally biased region" description="Gly residues" evidence="1">
    <location>
        <begin position="3168"/>
        <end position="3182"/>
    </location>
</feature>
<feature type="region of interest" description="Disordered" evidence="1">
    <location>
        <begin position="1975"/>
        <end position="2036"/>
    </location>
</feature>
<feature type="compositionally biased region" description="Low complexity" evidence="1">
    <location>
        <begin position="1934"/>
        <end position="1947"/>
    </location>
</feature>
<feature type="compositionally biased region" description="Low complexity" evidence="1">
    <location>
        <begin position="1647"/>
        <end position="1661"/>
    </location>
</feature>
<feature type="compositionally biased region" description="Low complexity" evidence="1">
    <location>
        <begin position="2115"/>
        <end position="2124"/>
    </location>
</feature>
<feature type="compositionally biased region" description="Low complexity" evidence="1">
    <location>
        <begin position="3453"/>
        <end position="3462"/>
    </location>
</feature>
<feature type="compositionally biased region" description="Low complexity" evidence="1">
    <location>
        <begin position="1675"/>
        <end position="1688"/>
    </location>
</feature>
<feature type="compositionally biased region" description="Low complexity" evidence="1">
    <location>
        <begin position="3698"/>
        <end position="3710"/>
    </location>
</feature>
<feature type="region of interest" description="Disordered" evidence="1">
    <location>
        <begin position="1236"/>
        <end position="1290"/>
    </location>
</feature>
<feature type="region of interest" description="Disordered" evidence="1">
    <location>
        <begin position="2085"/>
        <end position="2130"/>
    </location>
</feature>
<evidence type="ECO:0000256" key="1">
    <source>
        <dbReference type="SAM" id="MobiDB-lite"/>
    </source>
</evidence>
<reference evidence="2" key="1">
    <citation type="journal article" date="2019" name="Sci. Rep.">
        <title>Draft genome of Tanacetum cinerariifolium, the natural source of mosquito coil.</title>
        <authorList>
            <person name="Yamashiro T."/>
            <person name="Shiraishi A."/>
            <person name="Satake H."/>
            <person name="Nakayama K."/>
        </authorList>
    </citation>
    <scope>NUCLEOTIDE SEQUENCE</scope>
</reference>
<feature type="compositionally biased region" description="Low complexity" evidence="1">
    <location>
        <begin position="3206"/>
        <end position="3217"/>
    </location>
</feature>
<organism evidence="2">
    <name type="scientific">Tanacetum cinerariifolium</name>
    <name type="common">Dalmatian daisy</name>
    <name type="synonym">Chrysanthemum cinerariifolium</name>
    <dbReference type="NCBI Taxonomy" id="118510"/>
    <lineage>
        <taxon>Eukaryota</taxon>
        <taxon>Viridiplantae</taxon>
        <taxon>Streptophyta</taxon>
        <taxon>Embryophyta</taxon>
        <taxon>Tracheophyta</taxon>
        <taxon>Spermatophyta</taxon>
        <taxon>Magnoliopsida</taxon>
        <taxon>eudicotyledons</taxon>
        <taxon>Gunneridae</taxon>
        <taxon>Pentapetalae</taxon>
        <taxon>asterids</taxon>
        <taxon>campanulids</taxon>
        <taxon>Asterales</taxon>
        <taxon>Asteraceae</taxon>
        <taxon>Asteroideae</taxon>
        <taxon>Anthemideae</taxon>
        <taxon>Anthemidinae</taxon>
        <taxon>Tanacetum</taxon>
    </lineage>
</organism>
<feature type="compositionally biased region" description="Basic and acidic residues" evidence="1">
    <location>
        <begin position="3592"/>
        <end position="3601"/>
    </location>
</feature>
<feature type="compositionally biased region" description="Basic residues" evidence="1">
    <location>
        <begin position="3463"/>
        <end position="3479"/>
    </location>
</feature>
<proteinExistence type="predicted"/>
<protein>
    <submittedName>
        <fullName evidence="2">Uncharacterized protein</fullName>
    </submittedName>
</protein>
<feature type="region of interest" description="Disordered" evidence="1">
    <location>
        <begin position="3030"/>
        <end position="3123"/>
    </location>
</feature>